<dbReference type="OrthoDB" id="3853933at2"/>
<dbReference type="AlphaFoldDB" id="A0A1H7ZYP6"/>
<organism evidence="1 2">
    <name type="scientific">Streptacidiphilus jiangxiensis</name>
    <dbReference type="NCBI Taxonomy" id="235985"/>
    <lineage>
        <taxon>Bacteria</taxon>
        <taxon>Bacillati</taxon>
        <taxon>Actinomycetota</taxon>
        <taxon>Actinomycetes</taxon>
        <taxon>Kitasatosporales</taxon>
        <taxon>Streptomycetaceae</taxon>
        <taxon>Streptacidiphilus</taxon>
    </lineage>
</organism>
<dbReference type="RefSeq" id="WP_042443386.1">
    <property type="nucleotide sequence ID" value="NZ_BBPN01000004.1"/>
</dbReference>
<dbReference type="EMBL" id="FOAZ01000038">
    <property type="protein sequence ID" value="SEM62619.1"/>
    <property type="molecule type" value="Genomic_DNA"/>
</dbReference>
<evidence type="ECO:0000313" key="2">
    <source>
        <dbReference type="Proteomes" id="UP000183015"/>
    </source>
</evidence>
<name>A0A1H7ZYP6_STRJI</name>
<sequence>MTTDDGARFRPERLAVAEASDAADGWRFLTVDNLAPNGHADALRYEKALDAFDRAAGDLECRHRGRRHGLTFGIRGDDAEQRIAWLRTRLEELRPPTLPGHGTWDIRDGAR</sequence>
<proteinExistence type="predicted"/>
<dbReference type="eggNOG" id="ENOG5031IT0">
    <property type="taxonomic scope" value="Bacteria"/>
</dbReference>
<reference evidence="2" key="1">
    <citation type="submission" date="2016-10" db="EMBL/GenBank/DDBJ databases">
        <authorList>
            <person name="Varghese N."/>
        </authorList>
    </citation>
    <scope>NUCLEOTIDE SEQUENCE [LARGE SCALE GENOMIC DNA]</scope>
    <source>
        <strain evidence="2">DSM 45096 / BCRC 16803 / CGMCC 4.1857 / CIP 109030 / JCM 12277 / KCTC 19219 / NBRC 100920 / 33214</strain>
    </source>
</reference>
<dbReference type="Proteomes" id="UP000183015">
    <property type="component" value="Unassembled WGS sequence"/>
</dbReference>
<gene>
    <name evidence="1" type="ORF">SAMN05414137_13845</name>
</gene>
<evidence type="ECO:0000313" key="1">
    <source>
        <dbReference type="EMBL" id="SEM62619.1"/>
    </source>
</evidence>
<keyword evidence="2" id="KW-1185">Reference proteome</keyword>
<protein>
    <submittedName>
        <fullName evidence="1">Uncharacterized protein</fullName>
    </submittedName>
</protein>
<accession>A0A1H7ZYP6</accession>